<dbReference type="Pfam" id="PF00698">
    <property type="entry name" value="Acyl_transf_1"/>
    <property type="match status" value="1"/>
</dbReference>
<evidence type="ECO:0000256" key="2">
    <source>
        <dbReference type="ARBA" id="ARBA00022516"/>
    </source>
</evidence>
<dbReference type="EMBL" id="BMAV01018272">
    <property type="protein sequence ID" value="GFY70479.1"/>
    <property type="molecule type" value="Genomic_DNA"/>
</dbReference>
<dbReference type="SMART" id="SM00827">
    <property type="entry name" value="PKS_AT"/>
    <property type="match status" value="1"/>
</dbReference>
<dbReference type="PANTHER" id="PTHR43775">
    <property type="entry name" value="FATTY ACID SYNTHASE"/>
    <property type="match status" value="1"/>
</dbReference>
<evidence type="ECO:0000256" key="5">
    <source>
        <dbReference type="ARBA" id="ARBA00023002"/>
    </source>
</evidence>
<dbReference type="GO" id="GO:0006633">
    <property type="term" value="P:fatty acid biosynthetic process"/>
    <property type="evidence" value="ECO:0007669"/>
    <property type="project" value="UniProtKB-KW"/>
</dbReference>
<keyword evidence="5" id="KW-0560">Oxidoreductase</keyword>
<dbReference type="AlphaFoldDB" id="A0A8X6YFI2"/>
<proteinExistence type="predicted"/>
<keyword evidence="2" id="KW-0444">Lipid biosynthesis</keyword>
<dbReference type="SUPFAM" id="SSF55048">
    <property type="entry name" value="Probable ACP-binding domain of malonyl-CoA ACP transacylase"/>
    <property type="match status" value="1"/>
</dbReference>
<dbReference type="OrthoDB" id="6420767at2759"/>
<keyword evidence="4" id="KW-0521">NADP</keyword>
<evidence type="ECO:0000313" key="10">
    <source>
        <dbReference type="EMBL" id="GFY70479.1"/>
    </source>
</evidence>
<gene>
    <name evidence="10" type="primary">Fasn</name>
    <name evidence="10" type="ORF">TNIN_198621</name>
</gene>
<comment type="caution">
    <text evidence="10">The sequence shown here is derived from an EMBL/GenBank/DDBJ whole genome shotgun (WGS) entry which is preliminary data.</text>
</comment>
<keyword evidence="1" id="KW-0596">Phosphopantetheine</keyword>
<organism evidence="10 11">
    <name type="scientific">Trichonephila inaurata madagascariensis</name>
    <dbReference type="NCBI Taxonomy" id="2747483"/>
    <lineage>
        <taxon>Eukaryota</taxon>
        <taxon>Metazoa</taxon>
        <taxon>Ecdysozoa</taxon>
        <taxon>Arthropoda</taxon>
        <taxon>Chelicerata</taxon>
        <taxon>Arachnida</taxon>
        <taxon>Araneae</taxon>
        <taxon>Araneomorphae</taxon>
        <taxon>Entelegynae</taxon>
        <taxon>Araneoidea</taxon>
        <taxon>Nephilidae</taxon>
        <taxon>Trichonephila</taxon>
        <taxon>Trichonephila inaurata</taxon>
    </lineage>
</organism>
<evidence type="ECO:0000256" key="7">
    <source>
        <dbReference type="ARBA" id="ARBA00023160"/>
    </source>
</evidence>
<dbReference type="GO" id="GO:0004312">
    <property type="term" value="F:fatty acid synthase activity"/>
    <property type="evidence" value="ECO:0007669"/>
    <property type="project" value="TreeGrafter"/>
</dbReference>
<dbReference type="Gene3D" id="3.40.366.10">
    <property type="entry name" value="Malonyl-Coenzyme A Acyl Carrier Protein, domain 2"/>
    <property type="match status" value="1"/>
</dbReference>
<evidence type="ECO:0000313" key="11">
    <source>
        <dbReference type="Proteomes" id="UP000886998"/>
    </source>
</evidence>
<accession>A0A8X6YFI2</accession>
<evidence type="ECO:0000256" key="3">
    <source>
        <dbReference type="ARBA" id="ARBA00022832"/>
    </source>
</evidence>
<evidence type="ECO:0000256" key="8">
    <source>
        <dbReference type="ARBA" id="ARBA00023268"/>
    </source>
</evidence>
<dbReference type="PANTHER" id="PTHR43775:SF7">
    <property type="entry name" value="FATTY ACID SYNTHASE"/>
    <property type="match status" value="1"/>
</dbReference>
<keyword evidence="6" id="KW-0443">Lipid metabolism</keyword>
<evidence type="ECO:0000256" key="6">
    <source>
        <dbReference type="ARBA" id="ARBA00023098"/>
    </source>
</evidence>
<dbReference type="GO" id="GO:0016491">
    <property type="term" value="F:oxidoreductase activity"/>
    <property type="evidence" value="ECO:0007669"/>
    <property type="project" value="UniProtKB-KW"/>
</dbReference>
<keyword evidence="7" id="KW-0275">Fatty acid biosynthesis</keyword>
<dbReference type="InterPro" id="IPR001227">
    <property type="entry name" value="Ac_transferase_dom_sf"/>
</dbReference>
<dbReference type="InterPro" id="IPR050091">
    <property type="entry name" value="PKS_NRPS_Biosynth_Enz"/>
</dbReference>
<dbReference type="SUPFAM" id="SSF52151">
    <property type="entry name" value="FabD/lysophospholipase-like"/>
    <property type="match status" value="1"/>
</dbReference>
<keyword evidence="11" id="KW-1185">Reference proteome</keyword>
<sequence length="134" mass="14521">MKHLGITPDGIIGHSTGEIACAYADGCLTTEEVLKSGFYRGKAIDDANLPEGGMIAVGVSWSEAQRICPEGCYPACDNADDSVTISGLKEPLEKFTEKLKQDNVFFRWVNSHGYTFHCEHVRPSAGPLKSSLSK</sequence>
<name>A0A8X6YFI2_9ARAC</name>
<reference evidence="10" key="1">
    <citation type="submission" date="2020-08" db="EMBL/GenBank/DDBJ databases">
        <title>Multicomponent nature underlies the extraordinary mechanical properties of spider dragline silk.</title>
        <authorList>
            <person name="Kono N."/>
            <person name="Nakamura H."/>
            <person name="Mori M."/>
            <person name="Yoshida Y."/>
            <person name="Ohtoshi R."/>
            <person name="Malay A.D."/>
            <person name="Moran D.A.P."/>
            <person name="Tomita M."/>
            <person name="Numata K."/>
            <person name="Arakawa K."/>
        </authorList>
    </citation>
    <scope>NUCLEOTIDE SEQUENCE</scope>
</reference>
<keyword evidence="3" id="KW-0276">Fatty acid metabolism</keyword>
<evidence type="ECO:0000256" key="4">
    <source>
        <dbReference type="ARBA" id="ARBA00022857"/>
    </source>
</evidence>
<keyword evidence="8" id="KW-0511">Multifunctional enzyme</keyword>
<feature type="non-terminal residue" evidence="10">
    <location>
        <position position="1"/>
    </location>
</feature>
<dbReference type="InterPro" id="IPR016036">
    <property type="entry name" value="Malonyl_transacylase_ACP-bd"/>
</dbReference>
<feature type="domain" description="Malonyl-CoA:ACP transacylase (MAT)" evidence="9">
    <location>
        <begin position="1"/>
        <end position="131"/>
    </location>
</feature>
<dbReference type="InterPro" id="IPR001589">
    <property type="entry name" value="Actinin_actin-bd_CS"/>
</dbReference>
<evidence type="ECO:0000256" key="1">
    <source>
        <dbReference type="ARBA" id="ARBA00022450"/>
    </source>
</evidence>
<dbReference type="Proteomes" id="UP000886998">
    <property type="component" value="Unassembled WGS sequence"/>
</dbReference>
<dbReference type="InterPro" id="IPR016035">
    <property type="entry name" value="Acyl_Trfase/lysoPLipase"/>
</dbReference>
<protein>
    <submittedName>
        <fullName evidence="10">Fatty acid synthase</fullName>
    </submittedName>
</protein>
<evidence type="ECO:0000259" key="9">
    <source>
        <dbReference type="SMART" id="SM00827"/>
    </source>
</evidence>
<dbReference type="PROSITE" id="PS00019">
    <property type="entry name" value="ACTININ_1"/>
    <property type="match status" value="1"/>
</dbReference>
<dbReference type="InterPro" id="IPR014043">
    <property type="entry name" value="Acyl_transferase_dom"/>
</dbReference>